<dbReference type="KEGG" id="amic:Ami3637_11050"/>
<dbReference type="Proteomes" id="UP000463883">
    <property type="component" value="Chromosome"/>
</dbReference>
<evidence type="ECO:0000313" key="1">
    <source>
        <dbReference type="EMBL" id="QHI72870.1"/>
    </source>
</evidence>
<evidence type="ECO:0000313" key="2">
    <source>
        <dbReference type="Proteomes" id="UP000463883"/>
    </source>
</evidence>
<dbReference type="RefSeq" id="WP_162362637.1">
    <property type="nucleotide sequence ID" value="NZ_CP047591.1"/>
</dbReference>
<accession>A0A6P1MDZ3</accession>
<dbReference type="AlphaFoldDB" id="A0A6P1MDZ3"/>
<gene>
    <name evidence="1" type="ORF">Ami3637_11050</name>
</gene>
<reference evidence="1 2" key="1">
    <citation type="submission" date="2020-01" db="EMBL/GenBank/DDBJ databases">
        <title>Genomic analysis of Aminipila sp. CBA3637.</title>
        <authorList>
            <person name="Kim Y.B."/>
            <person name="Roh S.W."/>
        </authorList>
    </citation>
    <scope>NUCLEOTIDE SEQUENCE [LARGE SCALE GENOMIC DNA]</scope>
    <source>
        <strain evidence="1 2">CBA3637</strain>
    </source>
</reference>
<proteinExistence type="predicted"/>
<dbReference type="EMBL" id="CP047591">
    <property type="protein sequence ID" value="QHI72870.1"/>
    <property type="molecule type" value="Genomic_DNA"/>
</dbReference>
<keyword evidence="2" id="KW-1185">Reference proteome</keyword>
<sequence length="60" mass="7093">MQTKNVTRADLLELLNVSEKTLRNKISGTTDFTWSEAKKIRNTFFPDQDYDKLFEQLPKQ</sequence>
<organism evidence="1 2">
    <name type="scientific">Aminipila terrae</name>
    <dbReference type="NCBI Taxonomy" id="2697030"/>
    <lineage>
        <taxon>Bacteria</taxon>
        <taxon>Bacillati</taxon>
        <taxon>Bacillota</taxon>
        <taxon>Clostridia</taxon>
        <taxon>Peptostreptococcales</taxon>
        <taxon>Anaerovoracaceae</taxon>
        <taxon>Aminipila</taxon>
    </lineage>
</organism>
<protein>
    <submittedName>
        <fullName evidence="1">XRE family transcriptional regulator</fullName>
    </submittedName>
</protein>
<name>A0A6P1MDZ3_9FIRM</name>